<feature type="non-terminal residue" evidence="1">
    <location>
        <position position="1"/>
    </location>
</feature>
<feature type="non-terminal residue" evidence="1">
    <location>
        <position position="199"/>
    </location>
</feature>
<dbReference type="AlphaFoldDB" id="M5G8P1"/>
<name>M5G8P1_DACPD</name>
<organism evidence="1 2">
    <name type="scientific">Dacryopinax primogenitus (strain DJM 731)</name>
    <name type="common">Brown rot fungus</name>
    <dbReference type="NCBI Taxonomy" id="1858805"/>
    <lineage>
        <taxon>Eukaryota</taxon>
        <taxon>Fungi</taxon>
        <taxon>Dikarya</taxon>
        <taxon>Basidiomycota</taxon>
        <taxon>Agaricomycotina</taxon>
        <taxon>Dacrymycetes</taxon>
        <taxon>Dacrymycetales</taxon>
        <taxon>Dacrymycetaceae</taxon>
        <taxon>Dacryopinax</taxon>
    </lineage>
</organism>
<dbReference type="OrthoDB" id="432234at2759"/>
<protein>
    <submittedName>
        <fullName evidence="1">Uncharacterized protein</fullName>
    </submittedName>
</protein>
<evidence type="ECO:0000313" key="1">
    <source>
        <dbReference type="EMBL" id="EJU02207.1"/>
    </source>
</evidence>
<keyword evidence="2" id="KW-1185">Reference proteome</keyword>
<dbReference type="OMA" id="HTCIVED"/>
<accession>M5G8P1</accession>
<sequence>DFFMEASGYSTSSSNTSLYNAMKADALAHCLSDGGHFVVPWKGHRAIHDFCNEYTLTWMFPHLDPFVLGGFDDPHWHKPVSMAKQLAHLLHMANSRFEEEPTFAFVFHNILQKREAACLVRFHILDGRHTCIVEDIQQIPGQVFSKLADKLQKSQWAKVTLVEEEMALRVLHKVHMLRHDVPSSDAYKWCHRNEIRSLV</sequence>
<reference evidence="1 2" key="1">
    <citation type="journal article" date="2012" name="Science">
        <title>The Paleozoic origin of enzymatic lignin decomposition reconstructed from 31 fungal genomes.</title>
        <authorList>
            <person name="Floudas D."/>
            <person name="Binder M."/>
            <person name="Riley R."/>
            <person name="Barry K."/>
            <person name="Blanchette R.A."/>
            <person name="Henrissat B."/>
            <person name="Martinez A.T."/>
            <person name="Otillar R."/>
            <person name="Spatafora J.W."/>
            <person name="Yadav J.S."/>
            <person name="Aerts A."/>
            <person name="Benoit I."/>
            <person name="Boyd A."/>
            <person name="Carlson A."/>
            <person name="Copeland A."/>
            <person name="Coutinho P.M."/>
            <person name="de Vries R.P."/>
            <person name="Ferreira P."/>
            <person name="Findley K."/>
            <person name="Foster B."/>
            <person name="Gaskell J."/>
            <person name="Glotzer D."/>
            <person name="Gorecki P."/>
            <person name="Heitman J."/>
            <person name="Hesse C."/>
            <person name="Hori C."/>
            <person name="Igarashi K."/>
            <person name="Jurgens J.A."/>
            <person name="Kallen N."/>
            <person name="Kersten P."/>
            <person name="Kohler A."/>
            <person name="Kuees U."/>
            <person name="Kumar T.K.A."/>
            <person name="Kuo A."/>
            <person name="LaButti K."/>
            <person name="Larrondo L.F."/>
            <person name="Lindquist E."/>
            <person name="Ling A."/>
            <person name="Lombard V."/>
            <person name="Lucas S."/>
            <person name="Lundell T."/>
            <person name="Martin R."/>
            <person name="McLaughlin D.J."/>
            <person name="Morgenstern I."/>
            <person name="Morin E."/>
            <person name="Murat C."/>
            <person name="Nagy L.G."/>
            <person name="Nolan M."/>
            <person name="Ohm R.A."/>
            <person name="Patyshakuliyeva A."/>
            <person name="Rokas A."/>
            <person name="Ruiz-Duenas F.J."/>
            <person name="Sabat G."/>
            <person name="Salamov A."/>
            <person name="Samejima M."/>
            <person name="Schmutz J."/>
            <person name="Slot J.C."/>
            <person name="St John F."/>
            <person name="Stenlid J."/>
            <person name="Sun H."/>
            <person name="Sun S."/>
            <person name="Syed K."/>
            <person name="Tsang A."/>
            <person name="Wiebenga A."/>
            <person name="Young D."/>
            <person name="Pisabarro A."/>
            <person name="Eastwood D.C."/>
            <person name="Martin F."/>
            <person name="Cullen D."/>
            <person name="Grigoriev I.V."/>
            <person name="Hibbett D.S."/>
        </authorList>
    </citation>
    <scope>NUCLEOTIDE SEQUENCE [LARGE SCALE GENOMIC DNA]</scope>
    <source>
        <strain evidence="1 2">DJM-731 SS1</strain>
    </source>
</reference>
<dbReference type="Proteomes" id="UP000030653">
    <property type="component" value="Unassembled WGS sequence"/>
</dbReference>
<evidence type="ECO:0000313" key="2">
    <source>
        <dbReference type="Proteomes" id="UP000030653"/>
    </source>
</evidence>
<dbReference type="HOGENOM" id="CLU_1485505_0_0_1"/>
<dbReference type="STRING" id="1858805.M5G8P1"/>
<dbReference type="EMBL" id="JH795862">
    <property type="protein sequence ID" value="EJU02207.1"/>
    <property type="molecule type" value="Genomic_DNA"/>
</dbReference>
<gene>
    <name evidence="1" type="ORF">DACRYDRAFT_43915</name>
</gene>
<proteinExistence type="predicted"/>
<dbReference type="RefSeq" id="XP_040629104.1">
    <property type="nucleotide sequence ID" value="XM_040774547.1"/>
</dbReference>
<dbReference type="GeneID" id="63689609"/>